<protein>
    <recommendedName>
        <fullName evidence="3">F-box domain-containing protein</fullName>
    </recommendedName>
</protein>
<keyword evidence="2" id="KW-1185">Reference proteome</keyword>
<dbReference type="HOGENOM" id="CLU_067874_1_0_1"/>
<sequence length="160" mass="18445">SVPECRIGHRSLPTIPAKIYTEIFEYLAPPSKRLSAEQRKILTRVAGTCKLLCHIALPRMYGHVDVYWLDNLSSLQKHPLFSRIAAHEDLALWATKCVRECKLHGWLSEPEGSWTSTLRHMPNLCRLMFVECFIMNEHWHVIMALGALEELVLHGCHFTE</sequence>
<dbReference type="AlphaFoldDB" id="A0A0C3PAK6"/>
<dbReference type="EMBL" id="KN831969">
    <property type="protein sequence ID" value="KIO04941.1"/>
    <property type="molecule type" value="Genomic_DNA"/>
</dbReference>
<reference evidence="2" key="2">
    <citation type="submission" date="2015-01" db="EMBL/GenBank/DDBJ databases">
        <title>Evolutionary Origins and Diversification of the Mycorrhizal Mutualists.</title>
        <authorList>
            <consortium name="DOE Joint Genome Institute"/>
            <consortium name="Mycorrhizal Genomics Consortium"/>
            <person name="Kohler A."/>
            <person name="Kuo A."/>
            <person name="Nagy L.G."/>
            <person name="Floudas D."/>
            <person name="Copeland A."/>
            <person name="Barry K.W."/>
            <person name="Cichocki N."/>
            <person name="Veneault-Fourrey C."/>
            <person name="LaButti K."/>
            <person name="Lindquist E.A."/>
            <person name="Lipzen A."/>
            <person name="Lundell T."/>
            <person name="Morin E."/>
            <person name="Murat C."/>
            <person name="Riley R."/>
            <person name="Ohm R."/>
            <person name="Sun H."/>
            <person name="Tunlid A."/>
            <person name="Henrissat B."/>
            <person name="Grigoriev I.V."/>
            <person name="Hibbett D.S."/>
            <person name="Martin F."/>
        </authorList>
    </citation>
    <scope>NUCLEOTIDE SEQUENCE [LARGE SCALE GENOMIC DNA]</scope>
    <source>
        <strain evidence="2">Marx 270</strain>
    </source>
</reference>
<evidence type="ECO:0000313" key="2">
    <source>
        <dbReference type="Proteomes" id="UP000054217"/>
    </source>
</evidence>
<accession>A0A0C3PAK6</accession>
<evidence type="ECO:0008006" key="3">
    <source>
        <dbReference type="Google" id="ProtNLM"/>
    </source>
</evidence>
<dbReference type="Proteomes" id="UP000054217">
    <property type="component" value="Unassembled WGS sequence"/>
</dbReference>
<dbReference type="SUPFAM" id="SSF52047">
    <property type="entry name" value="RNI-like"/>
    <property type="match status" value="1"/>
</dbReference>
<organism evidence="1 2">
    <name type="scientific">Pisolithus tinctorius Marx 270</name>
    <dbReference type="NCBI Taxonomy" id="870435"/>
    <lineage>
        <taxon>Eukaryota</taxon>
        <taxon>Fungi</taxon>
        <taxon>Dikarya</taxon>
        <taxon>Basidiomycota</taxon>
        <taxon>Agaricomycotina</taxon>
        <taxon>Agaricomycetes</taxon>
        <taxon>Agaricomycetidae</taxon>
        <taxon>Boletales</taxon>
        <taxon>Sclerodermatineae</taxon>
        <taxon>Pisolithaceae</taxon>
        <taxon>Pisolithus</taxon>
    </lineage>
</organism>
<dbReference type="OrthoDB" id="3256662at2759"/>
<proteinExistence type="predicted"/>
<reference evidence="1 2" key="1">
    <citation type="submission" date="2014-04" db="EMBL/GenBank/DDBJ databases">
        <authorList>
            <consortium name="DOE Joint Genome Institute"/>
            <person name="Kuo A."/>
            <person name="Kohler A."/>
            <person name="Costa M.D."/>
            <person name="Nagy L.G."/>
            <person name="Floudas D."/>
            <person name="Copeland A."/>
            <person name="Barry K.W."/>
            <person name="Cichocki N."/>
            <person name="Veneault-Fourrey C."/>
            <person name="LaButti K."/>
            <person name="Lindquist E.A."/>
            <person name="Lipzen A."/>
            <person name="Lundell T."/>
            <person name="Morin E."/>
            <person name="Murat C."/>
            <person name="Sun H."/>
            <person name="Tunlid A."/>
            <person name="Henrissat B."/>
            <person name="Grigoriev I.V."/>
            <person name="Hibbett D.S."/>
            <person name="Martin F."/>
            <person name="Nordberg H.P."/>
            <person name="Cantor M.N."/>
            <person name="Hua S.X."/>
        </authorList>
    </citation>
    <scope>NUCLEOTIDE SEQUENCE [LARGE SCALE GENOMIC DNA]</scope>
    <source>
        <strain evidence="1 2">Marx 270</strain>
    </source>
</reference>
<gene>
    <name evidence="1" type="ORF">M404DRAFT_111072</name>
</gene>
<evidence type="ECO:0000313" key="1">
    <source>
        <dbReference type="EMBL" id="KIO04941.1"/>
    </source>
</evidence>
<dbReference type="InParanoid" id="A0A0C3PAK6"/>
<feature type="non-terminal residue" evidence="1">
    <location>
        <position position="160"/>
    </location>
</feature>
<name>A0A0C3PAK6_PISTI</name>
<feature type="non-terminal residue" evidence="1">
    <location>
        <position position="1"/>
    </location>
</feature>